<reference evidence="6" key="1">
    <citation type="submission" date="2013-07" db="EMBL/GenBank/DDBJ databases">
        <title>The Genome Sequence of Cryptococcus bestiolae CBS10118.</title>
        <authorList>
            <consortium name="The Broad Institute Genome Sequencing Platform"/>
            <person name="Cuomo C."/>
            <person name="Litvintseva A."/>
            <person name="Chen Y."/>
            <person name="Heitman J."/>
            <person name="Sun S."/>
            <person name="Springer D."/>
            <person name="Dromer F."/>
            <person name="Young S.K."/>
            <person name="Zeng Q."/>
            <person name="Gargeya S."/>
            <person name="Fitzgerald M."/>
            <person name="Abouelleil A."/>
            <person name="Alvarado L."/>
            <person name="Berlin A.M."/>
            <person name="Chapman S.B."/>
            <person name="Dewar J."/>
            <person name="Goldberg J."/>
            <person name="Griggs A."/>
            <person name="Gujja S."/>
            <person name="Hansen M."/>
            <person name="Howarth C."/>
            <person name="Imamovic A."/>
            <person name="Larimer J."/>
            <person name="McCowan C."/>
            <person name="Murphy C."/>
            <person name="Pearson M."/>
            <person name="Priest M."/>
            <person name="Roberts A."/>
            <person name="Saif S."/>
            <person name="Shea T."/>
            <person name="Sykes S."/>
            <person name="Wortman J."/>
            <person name="Nusbaum C."/>
            <person name="Birren B."/>
        </authorList>
    </citation>
    <scope>NUCLEOTIDE SEQUENCE [LARGE SCALE GENOMIC DNA]</scope>
    <source>
        <strain evidence="6">CBS 10118</strain>
    </source>
</reference>
<dbReference type="EMBL" id="KI894022">
    <property type="protein sequence ID" value="OCF24305.1"/>
    <property type="molecule type" value="Genomic_DNA"/>
</dbReference>
<comment type="subcellular location">
    <subcellularLocation>
        <location evidence="1">Membrane</location>
        <topology evidence="1">Multi-pass membrane protein</topology>
    </subcellularLocation>
</comment>
<dbReference type="InterPro" id="IPR007203">
    <property type="entry name" value="ORMDL"/>
</dbReference>
<feature type="compositionally biased region" description="Low complexity" evidence="5">
    <location>
        <begin position="43"/>
        <end position="75"/>
    </location>
</feature>
<evidence type="ECO:0000256" key="3">
    <source>
        <dbReference type="ARBA" id="ARBA00022989"/>
    </source>
</evidence>
<dbReference type="GO" id="GO:0005789">
    <property type="term" value="C:endoplasmic reticulum membrane"/>
    <property type="evidence" value="ECO:0007669"/>
    <property type="project" value="InterPro"/>
</dbReference>
<feature type="compositionally biased region" description="Low complexity" evidence="5">
    <location>
        <begin position="15"/>
        <end position="26"/>
    </location>
</feature>
<evidence type="ECO:0000256" key="2">
    <source>
        <dbReference type="ARBA" id="ARBA00022692"/>
    </source>
</evidence>
<feature type="region of interest" description="Disordered" evidence="5">
    <location>
        <begin position="1"/>
        <end position="101"/>
    </location>
</feature>
<dbReference type="PANTHER" id="PTHR12665">
    <property type="entry name" value="ORMDL PROTEINS"/>
    <property type="match status" value="1"/>
</dbReference>
<keyword evidence="3" id="KW-1133">Transmembrane helix</keyword>
<evidence type="ECO:0000313" key="6">
    <source>
        <dbReference type="EMBL" id="OCF24305.1"/>
    </source>
</evidence>
<evidence type="ECO:0000256" key="4">
    <source>
        <dbReference type="ARBA" id="ARBA00023136"/>
    </source>
</evidence>
<keyword evidence="4" id="KW-0472">Membrane</keyword>
<reference evidence="6" key="2">
    <citation type="submission" date="2014-01" db="EMBL/GenBank/DDBJ databases">
        <title>Evolution of pathogenesis and genome organization in the Tremellales.</title>
        <authorList>
            <person name="Cuomo C."/>
            <person name="Litvintseva A."/>
            <person name="Heitman J."/>
            <person name="Chen Y."/>
            <person name="Sun S."/>
            <person name="Springer D."/>
            <person name="Dromer F."/>
            <person name="Young S."/>
            <person name="Zeng Q."/>
            <person name="Chapman S."/>
            <person name="Gujja S."/>
            <person name="Saif S."/>
            <person name="Birren B."/>
        </authorList>
    </citation>
    <scope>NUCLEOTIDE SEQUENCE</scope>
    <source>
        <strain evidence="6">CBS 10118</strain>
    </source>
</reference>
<dbReference type="Pfam" id="PF04061">
    <property type="entry name" value="ORMDL"/>
    <property type="match status" value="1"/>
</dbReference>
<proteinExistence type="predicted"/>
<evidence type="ECO:0000256" key="5">
    <source>
        <dbReference type="SAM" id="MobiDB-lite"/>
    </source>
</evidence>
<dbReference type="VEuPathDB" id="FungiDB:I302_05764"/>
<evidence type="ECO:0000256" key="1">
    <source>
        <dbReference type="ARBA" id="ARBA00004141"/>
    </source>
</evidence>
<dbReference type="AlphaFoldDB" id="A0A1B9FZW2"/>
<gene>
    <name evidence="6" type="ORF">I302_05764</name>
</gene>
<organism evidence="6">
    <name type="scientific">Kwoniella bestiolae CBS 10118</name>
    <dbReference type="NCBI Taxonomy" id="1296100"/>
    <lineage>
        <taxon>Eukaryota</taxon>
        <taxon>Fungi</taxon>
        <taxon>Dikarya</taxon>
        <taxon>Basidiomycota</taxon>
        <taxon>Agaricomycotina</taxon>
        <taxon>Tremellomycetes</taxon>
        <taxon>Tremellales</taxon>
        <taxon>Cryptococcaceae</taxon>
        <taxon>Kwoniella</taxon>
    </lineage>
</organism>
<feature type="region of interest" description="Disordered" evidence="5">
    <location>
        <begin position="258"/>
        <end position="280"/>
    </location>
</feature>
<accession>A0A1B9FZW2</accession>
<dbReference type="STRING" id="1296100.A0A1B9FZW2"/>
<dbReference type="OrthoDB" id="1932233at2759"/>
<keyword evidence="2" id="KW-0812">Transmembrane</keyword>
<protein>
    <submittedName>
        <fullName evidence="6">Uncharacterized protein</fullName>
    </submittedName>
</protein>
<sequence length="280" mass="30525">MAPPSVTLTAPPHSPSRSRSVSQPIPEDAALDHLDTLSPLKPSRSTVFRSSSSNNVQRGHNVSGNSSHNHSNSPSFRKPQGRARSSSLVTVTEVGGDDPDNVVDRLGVGNNENAEWVNAPGAWVMHPLLILLAKMLIDAIPGMTQDVSWTIVNLGYMSVSFLMFHHATGVPFESMMTSAGAYDDLTLWEQIDSGAQYTPAKKFLTSVPIGLFLISTHYTKYDYTLFALNFAALVFVLFPKLPVLHRLRFHFAVPDTDSAPTPLTSRPPSPFMDKPAKLSS</sequence>
<name>A0A1B9FZW2_9TREE</name>